<sequence>MVYTRNTGESARVSWYCEWQRRSSCVCAASCGANFEMMAAGKISQRCIIASNTVTGICTYVKNNMPMCSDTTGK</sequence>
<name>A0AAD5QG83_PARTN</name>
<dbReference type="EMBL" id="JAHQIW010000960">
    <property type="protein sequence ID" value="KAJ1350893.1"/>
    <property type="molecule type" value="Genomic_DNA"/>
</dbReference>
<evidence type="ECO:0000313" key="2">
    <source>
        <dbReference type="Proteomes" id="UP001196413"/>
    </source>
</evidence>
<evidence type="ECO:0000313" key="1">
    <source>
        <dbReference type="EMBL" id="KAJ1350893.1"/>
    </source>
</evidence>
<accession>A0AAD5QG83</accession>
<proteinExistence type="predicted"/>
<organism evidence="1 2">
    <name type="scientific">Parelaphostrongylus tenuis</name>
    <name type="common">Meningeal worm</name>
    <dbReference type="NCBI Taxonomy" id="148309"/>
    <lineage>
        <taxon>Eukaryota</taxon>
        <taxon>Metazoa</taxon>
        <taxon>Ecdysozoa</taxon>
        <taxon>Nematoda</taxon>
        <taxon>Chromadorea</taxon>
        <taxon>Rhabditida</taxon>
        <taxon>Rhabditina</taxon>
        <taxon>Rhabditomorpha</taxon>
        <taxon>Strongyloidea</taxon>
        <taxon>Metastrongylidae</taxon>
        <taxon>Parelaphostrongylus</taxon>
    </lineage>
</organism>
<comment type="caution">
    <text evidence="1">The sequence shown here is derived from an EMBL/GenBank/DDBJ whole genome shotgun (WGS) entry which is preliminary data.</text>
</comment>
<gene>
    <name evidence="1" type="ORF">KIN20_006805</name>
</gene>
<reference evidence="1" key="1">
    <citation type="submission" date="2021-06" db="EMBL/GenBank/DDBJ databases">
        <title>Parelaphostrongylus tenuis whole genome reference sequence.</title>
        <authorList>
            <person name="Garwood T.J."/>
            <person name="Larsen P.A."/>
            <person name="Fountain-Jones N.M."/>
            <person name="Garbe J.R."/>
            <person name="Macchietto M.G."/>
            <person name="Kania S.A."/>
            <person name="Gerhold R.W."/>
            <person name="Richards J.E."/>
            <person name="Wolf T.M."/>
        </authorList>
    </citation>
    <scope>NUCLEOTIDE SEQUENCE</scope>
    <source>
        <strain evidence="1">MNPRO001-30</strain>
        <tissue evidence="1">Meninges</tissue>
    </source>
</reference>
<dbReference type="AlphaFoldDB" id="A0AAD5QG83"/>
<keyword evidence="2" id="KW-1185">Reference proteome</keyword>
<dbReference type="Proteomes" id="UP001196413">
    <property type="component" value="Unassembled WGS sequence"/>
</dbReference>
<protein>
    <submittedName>
        <fullName evidence="1">Uncharacterized protein</fullName>
    </submittedName>
</protein>